<comment type="similarity">
    <text evidence="2">Belongs to the UTP6 family.</text>
</comment>
<dbReference type="GO" id="GO:0032040">
    <property type="term" value="C:small-subunit processome"/>
    <property type="evidence" value="ECO:0007669"/>
    <property type="project" value="TreeGrafter"/>
</dbReference>
<evidence type="ECO:0000313" key="9">
    <source>
        <dbReference type="Proteomes" id="UP000053558"/>
    </source>
</evidence>
<dbReference type="GO" id="GO:0000462">
    <property type="term" value="P:maturation of SSU-rRNA from tricistronic rRNA transcript (SSU-rRNA, 5.8S rRNA, LSU-rRNA)"/>
    <property type="evidence" value="ECO:0007669"/>
    <property type="project" value="InterPro"/>
</dbReference>
<dbReference type="AlphaFoldDB" id="A0A5M3MVZ1"/>
<evidence type="ECO:0000259" key="7">
    <source>
        <dbReference type="Pfam" id="PF08640"/>
    </source>
</evidence>
<dbReference type="GO" id="GO:0030515">
    <property type="term" value="F:snoRNA binding"/>
    <property type="evidence" value="ECO:0007669"/>
    <property type="project" value="InterPro"/>
</dbReference>
<protein>
    <recommendedName>
        <fullName evidence="7">U3 small nucleolar RNA-associated protein 6 N-terminal domain-containing protein</fullName>
    </recommendedName>
</protein>
<sequence length="683" mass="76699">MERVQFEQEQMLSELKDLVEKNIFTQAEVKQILKKRTHFETLLVRRIPRRSDFLRYAAYEMSLEQLRRKRVERLKIPKSLHSISDYALVRRQFQIFERALKRFKGDVGLWIQYIEVAKREGARALVGRITARALQLHPTTPSLYIMAASHELTHLSPSAARTLLQRGLRLNADSVDMWREYVRMELGFIETLRRRWQVLGISVSGSSKSLDDEPVAVAEDITSAVGMDGGGGAMVVDEEGEMEPTEKAAEQKDGEGEAARKAIMDGAIVKSAMSSAASALPKVELFESLDTLIRGYPVSLALRTSLLDYLHDLLREALPNDASAIKMHATRRLNDLVSLEAKDILDSEDFVDALRGANDEMTSALHNTASSSLALAREYTVFVLEWHDKLATNESLRSYLVATLQSAARRSAHPSPLRTAHLQLLRAAGPSASEEYKAKVLKQARKYTAVGGASDPTLWLERLNTERAFAPSADEVDKAWAEARRCVRSADPREVENVWVWGFLFWLDPEGEEIKKTFENLLRESMRDASLQHVHETLLLRYIPTVLYRRPGAGGPADPAQRKRALTRVASAYLPSSIVWAAAFGCEARRDASSTEPGAGASTDVLSAVYGWWRGKEPVTATLAWASWLLEARQGHEASKVVERAGADLDEGARQELRRKWKERLDKAGTEREAMDEHEDEDL</sequence>
<keyword evidence="4" id="KW-0677">Repeat</keyword>
<evidence type="ECO:0000256" key="3">
    <source>
        <dbReference type="ARBA" id="ARBA00022552"/>
    </source>
</evidence>
<comment type="caution">
    <text evidence="8">The sequence shown here is derived from an EMBL/GenBank/DDBJ whole genome shotgun (WGS) entry which is preliminary data.</text>
</comment>
<evidence type="ECO:0000313" key="8">
    <source>
        <dbReference type="EMBL" id="EIW83286.1"/>
    </source>
</evidence>
<dbReference type="GeneID" id="19198332"/>
<keyword evidence="5" id="KW-0539">Nucleus</keyword>
<evidence type="ECO:0000256" key="5">
    <source>
        <dbReference type="ARBA" id="ARBA00023242"/>
    </source>
</evidence>
<feature type="compositionally biased region" description="Basic and acidic residues" evidence="6">
    <location>
        <begin position="663"/>
        <end position="675"/>
    </location>
</feature>
<dbReference type="RefSeq" id="XP_007767088.1">
    <property type="nucleotide sequence ID" value="XM_007768898.1"/>
</dbReference>
<accession>A0A5M3MVZ1</accession>
<reference evidence="9" key="1">
    <citation type="journal article" date="2012" name="Science">
        <title>The Paleozoic origin of enzymatic lignin decomposition reconstructed from 31 fungal genomes.</title>
        <authorList>
            <person name="Floudas D."/>
            <person name="Binder M."/>
            <person name="Riley R."/>
            <person name="Barry K."/>
            <person name="Blanchette R.A."/>
            <person name="Henrissat B."/>
            <person name="Martinez A.T."/>
            <person name="Otillar R."/>
            <person name="Spatafora J.W."/>
            <person name="Yadav J.S."/>
            <person name="Aerts A."/>
            <person name="Benoit I."/>
            <person name="Boyd A."/>
            <person name="Carlson A."/>
            <person name="Copeland A."/>
            <person name="Coutinho P.M."/>
            <person name="de Vries R.P."/>
            <person name="Ferreira P."/>
            <person name="Findley K."/>
            <person name="Foster B."/>
            <person name="Gaskell J."/>
            <person name="Glotzer D."/>
            <person name="Gorecki P."/>
            <person name="Heitman J."/>
            <person name="Hesse C."/>
            <person name="Hori C."/>
            <person name="Igarashi K."/>
            <person name="Jurgens J.A."/>
            <person name="Kallen N."/>
            <person name="Kersten P."/>
            <person name="Kohler A."/>
            <person name="Kuees U."/>
            <person name="Kumar T.K.A."/>
            <person name="Kuo A."/>
            <person name="LaButti K."/>
            <person name="Larrondo L.F."/>
            <person name="Lindquist E."/>
            <person name="Ling A."/>
            <person name="Lombard V."/>
            <person name="Lucas S."/>
            <person name="Lundell T."/>
            <person name="Martin R."/>
            <person name="McLaughlin D.J."/>
            <person name="Morgenstern I."/>
            <person name="Morin E."/>
            <person name="Murat C."/>
            <person name="Nagy L.G."/>
            <person name="Nolan M."/>
            <person name="Ohm R.A."/>
            <person name="Patyshakuliyeva A."/>
            <person name="Rokas A."/>
            <person name="Ruiz-Duenas F.J."/>
            <person name="Sabat G."/>
            <person name="Salamov A."/>
            <person name="Samejima M."/>
            <person name="Schmutz J."/>
            <person name="Slot J.C."/>
            <person name="St John F."/>
            <person name="Stenlid J."/>
            <person name="Sun H."/>
            <person name="Sun S."/>
            <person name="Syed K."/>
            <person name="Tsang A."/>
            <person name="Wiebenga A."/>
            <person name="Young D."/>
            <person name="Pisabarro A."/>
            <person name="Eastwood D.C."/>
            <person name="Martin F."/>
            <person name="Cullen D."/>
            <person name="Grigoriev I.V."/>
            <person name="Hibbett D.S."/>
        </authorList>
    </citation>
    <scope>NUCLEOTIDE SEQUENCE [LARGE SCALE GENOMIC DNA]</scope>
    <source>
        <strain evidence="9">RWD-64-598 SS2</strain>
    </source>
</reference>
<evidence type="ECO:0000256" key="4">
    <source>
        <dbReference type="ARBA" id="ARBA00022737"/>
    </source>
</evidence>
<keyword evidence="9" id="KW-1185">Reference proteome</keyword>
<dbReference type="InterPro" id="IPR003107">
    <property type="entry name" value="HAT"/>
</dbReference>
<dbReference type="KEGG" id="cput:CONPUDRAFT_101998"/>
<proteinExistence type="inferred from homology"/>
<dbReference type="SUPFAM" id="SSF48452">
    <property type="entry name" value="TPR-like"/>
    <property type="match status" value="1"/>
</dbReference>
<dbReference type="PANTHER" id="PTHR23271:SF1">
    <property type="entry name" value="U3 SMALL NUCLEOLAR RNA-ASSOCIATED PROTEIN 6 HOMOLOG"/>
    <property type="match status" value="1"/>
</dbReference>
<dbReference type="OMA" id="DSVEMWR"/>
<dbReference type="Gene3D" id="1.25.40.10">
    <property type="entry name" value="Tetratricopeptide repeat domain"/>
    <property type="match status" value="1"/>
</dbReference>
<dbReference type="EMBL" id="JH711576">
    <property type="protein sequence ID" value="EIW83286.1"/>
    <property type="molecule type" value="Genomic_DNA"/>
</dbReference>
<evidence type="ECO:0000256" key="1">
    <source>
        <dbReference type="ARBA" id="ARBA00004604"/>
    </source>
</evidence>
<dbReference type="PANTHER" id="PTHR23271">
    <property type="entry name" value="HEPATOCELLULAR CARCINOMA-ASSOCIATED ANTIGEN 66"/>
    <property type="match status" value="1"/>
</dbReference>
<dbReference type="InterPro" id="IPR011990">
    <property type="entry name" value="TPR-like_helical_dom_sf"/>
</dbReference>
<name>A0A5M3MVZ1_CONPW</name>
<organism evidence="8 9">
    <name type="scientific">Coniophora puteana (strain RWD-64-598)</name>
    <name type="common">Brown rot fungus</name>
    <dbReference type="NCBI Taxonomy" id="741705"/>
    <lineage>
        <taxon>Eukaryota</taxon>
        <taxon>Fungi</taxon>
        <taxon>Dikarya</taxon>
        <taxon>Basidiomycota</taxon>
        <taxon>Agaricomycotina</taxon>
        <taxon>Agaricomycetes</taxon>
        <taxon>Agaricomycetidae</taxon>
        <taxon>Boletales</taxon>
        <taxon>Coniophorineae</taxon>
        <taxon>Coniophoraceae</taxon>
        <taxon>Coniophora</taxon>
    </lineage>
</organism>
<evidence type="ECO:0000256" key="2">
    <source>
        <dbReference type="ARBA" id="ARBA00010734"/>
    </source>
</evidence>
<dbReference type="OrthoDB" id="28112at2759"/>
<dbReference type="InterPro" id="IPR055347">
    <property type="entry name" value="UTP6_N"/>
</dbReference>
<dbReference type="Proteomes" id="UP000053558">
    <property type="component" value="Unassembled WGS sequence"/>
</dbReference>
<dbReference type="GO" id="GO:0034388">
    <property type="term" value="C:Pwp2p-containing subcomplex of 90S preribosome"/>
    <property type="evidence" value="ECO:0007669"/>
    <property type="project" value="TreeGrafter"/>
</dbReference>
<feature type="region of interest" description="Disordered" evidence="6">
    <location>
        <begin position="663"/>
        <end position="683"/>
    </location>
</feature>
<gene>
    <name evidence="8" type="ORF">CONPUDRAFT_101998</name>
</gene>
<feature type="domain" description="U3 small nucleolar RNA-associated protein 6 N-terminal" evidence="7">
    <location>
        <begin position="9"/>
        <end position="91"/>
    </location>
</feature>
<dbReference type="Pfam" id="PF08640">
    <property type="entry name" value="U3_assoc_6"/>
    <property type="match status" value="1"/>
</dbReference>
<comment type="subcellular location">
    <subcellularLocation>
        <location evidence="1">Nucleus</location>
        <location evidence="1">Nucleolus</location>
    </subcellularLocation>
</comment>
<keyword evidence="3" id="KW-0698">rRNA processing</keyword>
<evidence type="ECO:0000256" key="6">
    <source>
        <dbReference type="SAM" id="MobiDB-lite"/>
    </source>
</evidence>
<dbReference type="SMART" id="SM00386">
    <property type="entry name" value="HAT"/>
    <property type="match status" value="4"/>
</dbReference>
<dbReference type="InterPro" id="IPR013949">
    <property type="entry name" value="Utp6"/>
</dbReference>